<dbReference type="InterPro" id="IPR002129">
    <property type="entry name" value="PyrdxlP-dep_de-COase"/>
</dbReference>
<dbReference type="InterPro" id="IPR015422">
    <property type="entry name" value="PyrdxlP-dep_Trfase_small"/>
</dbReference>
<dbReference type="InterPro" id="IPR015421">
    <property type="entry name" value="PyrdxlP-dep_Trfase_major"/>
</dbReference>
<keyword evidence="4 6" id="KW-0456">Lyase</keyword>
<comment type="cofactor">
    <cofactor evidence="1 5 6">
        <name>pyridoxal 5'-phosphate</name>
        <dbReference type="ChEBI" id="CHEBI:597326"/>
    </cofactor>
</comment>
<evidence type="ECO:0000256" key="6">
    <source>
        <dbReference type="RuleBase" id="RU000382"/>
    </source>
</evidence>
<dbReference type="OrthoDB" id="2161780at2759"/>
<dbReference type="AlphaFoldDB" id="A0A8H3F6H6"/>
<evidence type="ECO:0000256" key="5">
    <source>
        <dbReference type="PIRSR" id="PIRSR602129-50"/>
    </source>
</evidence>
<keyword evidence="3 5" id="KW-0663">Pyridoxal phosphate</keyword>
<dbReference type="EMBL" id="CAJPDT010000017">
    <property type="protein sequence ID" value="CAF9916922.1"/>
    <property type="molecule type" value="Genomic_DNA"/>
</dbReference>
<dbReference type="PANTHER" id="PTHR11999:SF165">
    <property type="entry name" value="DECARBOXYLASE, PUTATIVE (AFU_ORTHOLOGUE AFUA_2G04980)-RELATED"/>
    <property type="match status" value="1"/>
</dbReference>
<evidence type="ECO:0000313" key="8">
    <source>
        <dbReference type="Proteomes" id="UP000664534"/>
    </source>
</evidence>
<evidence type="ECO:0000256" key="1">
    <source>
        <dbReference type="ARBA" id="ARBA00001933"/>
    </source>
</evidence>
<dbReference type="PROSITE" id="PS00392">
    <property type="entry name" value="DDC_GAD_HDC_YDC"/>
    <property type="match status" value="1"/>
</dbReference>
<dbReference type="InterPro" id="IPR010977">
    <property type="entry name" value="Aromatic_deC"/>
</dbReference>
<dbReference type="GO" id="GO:0005737">
    <property type="term" value="C:cytoplasm"/>
    <property type="evidence" value="ECO:0007669"/>
    <property type="project" value="TreeGrafter"/>
</dbReference>
<evidence type="ECO:0000256" key="2">
    <source>
        <dbReference type="ARBA" id="ARBA00009533"/>
    </source>
</evidence>
<proteinExistence type="inferred from homology"/>
<accession>A0A8H3F6H6</accession>
<dbReference type="Proteomes" id="UP000664534">
    <property type="component" value="Unassembled WGS sequence"/>
</dbReference>
<sequence length="513" mass="56197">MMENERDIACLGKAYADSLKILQEQSSTVLPESSTLEKTRSTLLQDLPEHGQGIEQTTDHLLRDIAPALNASSLSPNYYGFITGGVTPAARVADSLVSTYDQNPSVHLPDQTVASNVEDKALRLLMDLLHFDQKEWSGSLTTGATASNVLGLACGREYVLNERIKSHLGPDSEESVGSLGLLKACRIAGVEEVDILTTMAHSSLFKASSILGLGRACVHDVGTSNGYVTFDLQKVEQRLKSSRHNTSSIVVVSCGEVNTGLFATHSLAEVRTLRNLCDRYGAWLHVDGAFGLFARVVDGSPEFETVAQGARGLTLADSVASDGHKLLNVPYDCGFFFCRHPRIAEQVFQNPNAAYLTTNNATTDTIQSPLNFGIENSRRFRGLPVYATLMAYGREGYADMLKRQIRFARAVAAHLFDHADFELLPRNVFSDRASIEQNIYIIVLFKAKNEALNDALVKMINASSKMFVSGTVWDHCAASRIAVSNWQVNLDRDLTVVKTVLENVLSEWSKESS</sequence>
<gene>
    <name evidence="7" type="ORF">IMSHALPRED_003342</name>
</gene>
<dbReference type="Pfam" id="PF00282">
    <property type="entry name" value="Pyridoxal_deC"/>
    <property type="match status" value="1"/>
</dbReference>
<organism evidence="7 8">
    <name type="scientific">Imshaugia aleurites</name>
    <dbReference type="NCBI Taxonomy" id="172621"/>
    <lineage>
        <taxon>Eukaryota</taxon>
        <taxon>Fungi</taxon>
        <taxon>Dikarya</taxon>
        <taxon>Ascomycota</taxon>
        <taxon>Pezizomycotina</taxon>
        <taxon>Lecanoromycetes</taxon>
        <taxon>OSLEUM clade</taxon>
        <taxon>Lecanoromycetidae</taxon>
        <taxon>Lecanorales</taxon>
        <taxon>Lecanorineae</taxon>
        <taxon>Parmeliaceae</taxon>
        <taxon>Imshaugia</taxon>
    </lineage>
</organism>
<evidence type="ECO:0000313" key="7">
    <source>
        <dbReference type="EMBL" id="CAF9916922.1"/>
    </source>
</evidence>
<evidence type="ECO:0000256" key="4">
    <source>
        <dbReference type="ARBA" id="ARBA00023239"/>
    </source>
</evidence>
<comment type="caution">
    <text evidence="7">The sequence shown here is derived from an EMBL/GenBank/DDBJ whole genome shotgun (WGS) entry which is preliminary data.</text>
</comment>
<name>A0A8H3F6H6_9LECA</name>
<dbReference type="GO" id="GO:0030170">
    <property type="term" value="F:pyridoxal phosphate binding"/>
    <property type="evidence" value="ECO:0007669"/>
    <property type="project" value="InterPro"/>
</dbReference>
<feature type="modified residue" description="N6-(pyridoxal phosphate)lysine" evidence="5">
    <location>
        <position position="325"/>
    </location>
</feature>
<reference evidence="7" key="1">
    <citation type="submission" date="2021-03" db="EMBL/GenBank/DDBJ databases">
        <authorList>
            <person name="Tagirdzhanova G."/>
        </authorList>
    </citation>
    <scope>NUCLEOTIDE SEQUENCE</scope>
</reference>
<dbReference type="GO" id="GO:0016831">
    <property type="term" value="F:carboxy-lyase activity"/>
    <property type="evidence" value="ECO:0007669"/>
    <property type="project" value="InterPro"/>
</dbReference>
<dbReference type="PANTHER" id="PTHR11999">
    <property type="entry name" value="GROUP II PYRIDOXAL-5-PHOSPHATE DECARBOXYLASE"/>
    <property type="match status" value="1"/>
</dbReference>
<evidence type="ECO:0000256" key="3">
    <source>
        <dbReference type="ARBA" id="ARBA00022898"/>
    </source>
</evidence>
<dbReference type="InterPro" id="IPR021115">
    <property type="entry name" value="Pyridoxal-P_BS"/>
</dbReference>
<dbReference type="Gene3D" id="3.90.1150.10">
    <property type="entry name" value="Aspartate Aminotransferase, domain 1"/>
    <property type="match status" value="1"/>
</dbReference>
<keyword evidence="8" id="KW-1185">Reference proteome</keyword>
<dbReference type="SUPFAM" id="SSF53383">
    <property type="entry name" value="PLP-dependent transferases"/>
    <property type="match status" value="1"/>
</dbReference>
<comment type="similarity">
    <text evidence="2 6">Belongs to the group II decarboxylase family.</text>
</comment>
<dbReference type="Gene3D" id="3.40.640.10">
    <property type="entry name" value="Type I PLP-dependent aspartate aminotransferase-like (Major domain)"/>
    <property type="match status" value="1"/>
</dbReference>
<dbReference type="GO" id="GO:0019752">
    <property type="term" value="P:carboxylic acid metabolic process"/>
    <property type="evidence" value="ECO:0007669"/>
    <property type="project" value="InterPro"/>
</dbReference>
<dbReference type="InterPro" id="IPR015424">
    <property type="entry name" value="PyrdxlP-dep_Trfase"/>
</dbReference>
<protein>
    <recommendedName>
        <fullName evidence="9">Tyrosine decarboxylase</fullName>
    </recommendedName>
</protein>
<evidence type="ECO:0008006" key="9">
    <source>
        <dbReference type="Google" id="ProtNLM"/>
    </source>
</evidence>